<keyword evidence="3" id="KW-0805">Transcription regulation</keyword>
<dbReference type="InterPro" id="IPR021858">
    <property type="entry name" value="Fun_TF"/>
</dbReference>
<dbReference type="CDD" id="cd00067">
    <property type="entry name" value="GAL4"/>
    <property type="match status" value="1"/>
</dbReference>
<name>A0A8H6A5T3_PETAA</name>
<evidence type="ECO:0000256" key="6">
    <source>
        <dbReference type="ARBA" id="ARBA00023242"/>
    </source>
</evidence>
<gene>
    <name evidence="8" type="ORF">ETB97_012074</name>
</gene>
<evidence type="ECO:0000256" key="5">
    <source>
        <dbReference type="ARBA" id="ARBA00023163"/>
    </source>
</evidence>
<evidence type="ECO:0000313" key="8">
    <source>
        <dbReference type="EMBL" id="KAF5862177.1"/>
    </source>
</evidence>
<dbReference type="InterPro" id="IPR036864">
    <property type="entry name" value="Zn2-C6_fun-type_DNA-bd_sf"/>
</dbReference>
<accession>A0A8H6A5T3</accession>
<keyword evidence="5" id="KW-0804">Transcription</keyword>
<reference evidence="8 9" key="1">
    <citation type="submission" date="2019-04" db="EMBL/GenBank/DDBJ databases">
        <title>Aspergillus burnettii sp. nov., novel species from soil in southeast Queensland.</title>
        <authorList>
            <person name="Gilchrist C.L.M."/>
            <person name="Pitt J.I."/>
            <person name="Lange L."/>
            <person name="Lacey H.J."/>
            <person name="Vuong D."/>
            <person name="Midgley D.J."/>
            <person name="Greenfield P."/>
            <person name="Bradbury M."/>
            <person name="Lacey E."/>
            <person name="Busk P.K."/>
            <person name="Pilgaard B."/>
            <person name="Chooi Y.H."/>
            <person name="Piggott A.M."/>
        </authorList>
    </citation>
    <scope>NUCLEOTIDE SEQUENCE [LARGE SCALE GENOMIC DNA]</scope>
    <source>
        <strain evidence="8 9">FRR 5400</strain>
    </source>
</reference>
<dbReference type="Pfam" id="PF00172">
    <property type="entry name" value="Zn_clus"/>
    <property type="match status" value="1"/>
</dbReference>
<dbReference type="Proteomes" id="UP000541154">
    <property type="component" value="Unassembled WGS sequence"/>
</dbReference>
<proteinExistence type="predicted"/>
<dbReference type="EMBL" id="SPNV01000080">
    <property type="protein sequence ID" value="KAF5862177.1"/>
    <property type="molecule type" value="Genomic_DNA"/>
</dbReference>
<dbReference type="GO" id="GO:0008270">
    <property type="term" value="F:zinc ion binding"/>
    <property type="evidence" value="ECO:0007669"/>
    <property type="project" value="InterPro"/>
</dbReference>
<dbReference type="GO" id="GO:0000981">
    <property type="term" value="F:DNA-binding transcription factor activity, RNA polymerase II-specific"/>
    <property type="evidence" value="ECO:0007669"/>
    <property type="project" value="InterPro"/>
</dbReference>
<comment type="caution">
    <text evidence="8">The sequence shown here is derived from an EMBL/GenBank/DDBJ whole genome shotgun (WGS) entry which is preliminary data.</text>
</comment>
<evidence type="ECO:0000256" key="2">
    <source>
        <dbReference type="ARBA" id="ARBA00022833"/>
    </source>
</evidence>
<dbReference type="GO" id="GO:0003677">
    <property type="term" value="F:DNA binding"/>
    <property type="evidence" value="ECO:0007669"/>
    <property type="project" value="UniProtKB-KW"/>
</dbReference>
<keyword evidence="6" id="KW-0539">Nucleus</keyword>
<sequence>MASGFSVKRTRRRHTAVRTGCYTCKIRRIKCDEARPTCARCTSTGRKCDGYPTGSTASKVKGTLQTHLSLQPFTDAGEGMSFDYFCRHTVSQLFGYVDTSSFWRHIILQMCYSEPVVRYAAMSLSDLHRSFADSLNPGGRSNNMMKRERSALVHYLSALSHMKFMVRSQIRSMDSVLMACLLLSSIEIFQGRHEAADIHLRCALQVSGMVGDTGLRLQRWHASDTTMMSNHPMLGTLVRLRFQCDMFLNVSSAIPHHLAHAAQHFSPTKQNQFTSLSEARDILFTHIDQFTRLVNRTVLTQIATTPGDIGDRRKYSAAMVASGEQLRQLQVEGLSDLLRWDGAYQAFLAQHAHAFSPYEQHAATVVELYRDILRIMLRLDHSKGELAPDPFEQDFGLLLSRIQMLISDPTEPAVTPDGQPVFTLEMGLVPLLYSIASDCRGHAIRHAALAILAASPRREGTWDGTAVYEVARRCVALEETSRLEGEMAACGIPQRNRILGLEAQIDLLTKKAAVILHQAEQSHHEVIQW</sequence>
<dbReference type="InterPro" id="IPR001138">
    <property type="entry name" value="Zn2Cys6_DnaBD"/>
</dbReference>
<evidence type="ECO:0000313" key="9">
    <source>
        <dbReference type="Proteomes" id="UP000541154"/>
    </source>
</evidence>
<evidence type="ECO:0000256" key="1">
    <source>
        <dbReference type="ARBA" id="ARBA00022723"/>
    </source>
</evidence>
<dbReference type="PANTHER" id="PTHR36206">
    <property type="entry name" value="ASPERCRYPTIN BIOSYNTHESIS CLUSTER-SPECIFIC TRANSCRIPTION REGULATOR ATNN-RELATED"/>
    <property type="match status" value="1"/>
</dbReference>
<evidence type="ECO:0000259" key="7">
    <source>
        <dbReference type="PROSITE" id="PS50048"/>
    </source>
</evidence>
<keyword evidence="4" id="KW-0238">DNA-binding</keyword>
<dbReference type="GO" id="GO:0009893">
    <property type="term" value="P:positive regulation of metabolic process"/>
    <property type="evidence" value="ECO:0007669"/>
    <property type="project" value="UniProtKB-ARBA"/>
</dbReference>
<evidence type="ECO:0000256" key="4">
    <source>
        <dbReference type="ARBA" id="ARBA00023125"/>
    </source>
</evidence>
<dbReference type="SUPFAM" id="SSF57701">
    <property type="entry name" value="Zn2/Cys6 DNA-binding domain"/>
    <property type="match status" value="1"/>
</dbReference>
<protein>
    <recommendedName>
        <fullName evidence="7">Zn(2)-C6 fungal-type domain-containing protein</fullName>
    </recommendedName>
</protein>
<dbReference type="PROSITE" id="PS00463">
    <property type="entry name" value="ZN2_CY6_FUNGAL_1"/>
    <property type="match status" value="1"/>
</dbReference>
<feature type="domain" description="Zn(2)-C6 fungal-type" evidence="7">
    <location>
        <begin position="20"/>
        <end position="48"/>
    </location>
</feature>
<evidence type="ECO:0000256" key="3">
    <source>
        <dbReference type="ARBA" id="ARBA00023015"/>
    </source>
</evidence>
<organism evidence="8 9">
    <name type="scientific">Petromyces alliaceus</name>
    <name type="common">Aspergillus alliaceus</name>
    <dbReference type="NCBI Taxonomy" id="209559"/>
    <lineage>
        <taxon>Eukaryota</taxon>
        <taxon>Fungi</taxon>
        <taxon>Dikarya</taxon>
        <taxon>Ascomycota</taxon>
        <taxon>Pezizomycotina</taxon>
        <taxon>Eurotiomycetes</taxon>
        <taxon>Eurotiomycetidae</taxon>
        <taxon>Eurotiales</taxon>
        <taxon>Aspergillaceae</taxon>
        <taxon>Aspergillus</taxon>
        <taxon>Aspergillus subgen. Circumdati</taxon>
    </lineage>
</organism>
<keyword evidence="9" id="KW-1185">Reference proteome</keyword>
<dbReference type="InterPro" id="IPR052360">
    <property type="entry name" value="Transcr_Regulatory_Proteins"/>
</dbReference>
<dbReference type="PANTHER" id="PTHR36206:SF12">
    <property type="entry name" value="ASPERCRYPTIN BIOSYNTHESIS CLUSTER-SPECIFIC TRANSCRIPTION REGULATOR ATNN-RELATED"/>
    <property type="match status" value="1"/>
</dbReference>
<dbReference type="AlphaFoldDB" id="A0A8H6A5T3"/>
<dbReference type="Gene3D" id="4.10.240.10">
    <property type="entry name" value="Zn(2)-C6 fungal-type DNA-binding domain"/>
    <property type="match status" value="1"/>
</dbReference>
<dbReference type="Pfam" id="PF11951">
    <property type="entry name" value="Fungal_trans_2"/>
    <property type="match status" value="1"/>
</dbReference>
<keyword evidence="2" id="KW-0862">Zinc</keyword>
<keyword evidence="1" id="KW-0479">Metal-binding</keyword>
<dbReference type="SMART" id="SM00066">
    <property type="entry name" value="GAL4"/>
    <property type="match status" value="1"/>
</dbReference>
<dbReference type="PROSITE" id="PS50048">
    <property type="entry name" value="ZN2_CY6_FUNGAL_2"/>
    <property type="match status" value="1"/>
</dbReference>